<name>A0ABP8GU34_9BURK</name>
<dbReference type="Pfam" id="PF08750">
    <property type="entry name" value="CNP1"/>
    <property type="match status" value="1"/>
</dbReference>
<dbReference type="Proteomes" id="UP001501671">
    <property type="component" value="Unassembled WGS sequence"/>
</dbReference>
<comment type="caution">
    <text evidence="2">The sequence shown here is derived from an EMBL/GenBank/DDBJ whole genome shotgun (WGS) entry which is preliminary data.</text>
</comment>
<dbReference type="InterPro" id="IPR014861">
    <property type="entry name" value="CNP1-like_dom"/>
</dbReference>
<protein>
    <recommendedName>
        <fullName evidence="1">CNP1-like uncharacterized domain-containing protein</fullName>
    </recommendedName>
</protein>
<accession>A0ABP8GU34</accession>
<dbReference type="PROSITE" id="PS51257">
    <property type="entry name" value="PROKAR_LIPOPROTEIN"/>
    <property type="match status" value="1"/>
</dbReference>
<evidence type="ECO:0000313" key="2">
    <source>
        <dbReference type="EMBL" id="GAA4329888.1"/>
    </source>
</evidence>
<dbReference type="EMBL" id="BAABFO010000006">
    <property type="protein sequence ID" value="GAA4329888.1"/>
    <property type="molecule type" value="Genomic_DNA"/>
</dbReference>
<proteinExistence type="predicted"/>
<evidence type="ECO:0000259" key="1">
    <source>
        <dbReference type="Pfam" id="PF08750"/>
    </source>
</evidence>
<feature type="domain" description="CNP1-like uncharacterised" evidence="1">
    <location>
        <begin position="41"/>
        <end position="171"/>
    </location>
</feature>
<keyword evidence="3" id="KW-1185">Reference proteome</keyword>
<sequence length="186" mass="20063">MRSTAAVAVAVLLAACGSAKRGEGNYLLDDIEAQRNLPDSGWEALRPLLPPVPGPSDTLLPVDSLNVNDPFHYGVDPRSVQIAPGQIVRYALVSQSDRGSRNISYESVRCGTREYRLVALAAPGGAWQRAHNDEWQPVQANTVQAVLRAGVLCSGGGVATDKVPNLIARLRNWSQYSDFTAEQNKP</sequence>
<gene>
    <name evidence="2" type="ORF">GCM10023144_17170</name>
</gene>
<evidence type="ECO:0000313" key="3">
    <source>
        <dbReference type="Proteomes" id="UP001501671"/>
    </source>
</evidence>
<reference evidence="3" key="1">
    <citation type="journal article" date="2019" name="Int. J. Syst. Evol. Microbiol.">
        <title>The Global Catalogue of Microorganisms (GCM) 10K type strain sequencing project: providing services to taxonomists for standard genome sequencing and annotation.</title>
        <authorList>
            <consortium name="The Broad Institute Genomics Platform"/>
            <consortium name="The Broad Institute Genome Sequencing Center for Infectious Disease"/>
            <person name="Wu L."/>
            <person name="Ma J."/>
        </authorList>
    </citation>
    <scope>NUCLEOTIDE SEQUENCE [LARGE SCALE GENOMIC DNA]</scope>
    <source>
        <strain evidence="3">JCM 17666</strain>
    </source>
</reference>
<organism evidence="2 3">
    <name type="scientific">Pigmentiphaga soli</name>
    <dbReference type="NCBI Taxonomy" id="1007095"/>
    <lineage>
        <taxon>Bacteria</taxon>
        <taxon>Pseudomonadati</taxon>
        <taxon>Pseudomonadota</taxon>
        <taxon>Betaproteobacteria</taxon>
        <taxon>Burkholderiales</taxon>
        <taxon>Alcaligenaceae</taxon>
        <taxon>Pigmentiphaga</taxon>
    </lineage>
</organism>